<reference evidence="2 3" key="1">
    <citation type="submission" date="2016-09" db="EMBL/GenBank/DDBJ databases">
        <title>Extensive genetic diversity and differential bi-allelic expression allows diatom success in the polar Southern Ocean.</title>
        <authorList>
            <consortium name="DOE Joint Genome Institute"/>
            <person name="Mock T."/>
            <person name="Otillar R.P."/>
            <person name="Strauss J."/>
            <person name="Dupont C."/>
            <person name="Frickenhaus S."/>
            <person name="Maumus F."/>
            <person name="Mcmullan M."/>
            <person name="Sanges R."/>
            <person name="Schmutz J."/>
            <person name="Toseland A."/>
            <person name="Valas R."/>
            <person name="Veluchamy A."/>
            <person name="Ward B.J."/>
            <person name="Allen A."/>
            <person name="Barry K."/>
            <person name="Falciatore A."/>
            <person name="Ferrante M."/>
            <person name="Fortunato A.E."/>
            <person name="Gloeckner G."/>
            <person name="Gruber A."/>
            <person name="Hipkin R."/>
            <person name="Janech M."/>
            <person name="Kroth P."/>
            <person name="Leese F."/>
            <person name="Lindquist E."/>
            <person name="Lyon B.R."/>
            <person name="Martin J."/>
            <person name="Mayer C."/>
            <person name="Parker M."/>
            <person name="Quesneville H."/>
            <person name="Raymond J."/>
            <person name="Uhlig C."/>
            <person name="Valentin K.U."/>
            <person name="Worden A.Z."/>
            <person name="Armbrust E.V."/>
            <person name="Bowler C."/>
            <person name="Green B."/>
            <person name="Moulton V."/>
            <person name="Van Oosterhout C."/>
            <person name="Grigoriev I."/>
        </authorList>
    </citation>
    <scope>NUCLEOTIDE SEQUENCE [LARGE SCALE GENOMIC DNA]</scope>
    <source>
        <strain evidence="2 3">CCMP1102</strain>
    </source>
</reference>
<feature type="compositionally biased region" description="Pro residues" evidence="1">
    <location>
        <begin position="15"/>
        <end position="25"/>
    </location>
</feature>
<accession>A0A1E7F945</accession>
<feature type="region of interest" description="Disordered" evidence="1">
    <location>
        <begin position="239"/>
        <end position="415"/>
    </location>
</feature>
<evidence type="ECO:0000313" key="3">
    <source>
        <dbReference type="Proteomes" id="UP000095751"/>
    </source>
</evidence>
<feature type="region of interest" description="Disordered" evidence="1">
    <location>
        <begin position="1"/>
        <end position="29"/>
    </location>
</feature>
<dbReference type="OrthoDB" id="45868at2759"/>
<dbReference type="AlphaFoldDB" id="A0A1E7F945"/>
<gene>
    <name evidence="2" type="ORF">FRACYDRAFT_241206</name>
</gene>
<keyword evidence="3" id="KW-1185">Reference proteome</keyword>
<proteinExistence type="predicted"/>
<name>A0A1E7F945_9STRA</name>
<organism evidence="2 3">
    <name type="scientific">Fragilariopsis cylindrus CCMP1102</name>
    <dbReference type="NCBI Taxonomy" id="635003"/>
    <lineage>
        <taxon>Eukaryota</taxon>
        <taxon>Sar</taxon>
        <taxon>Stramenopiles</taxon>
        <taxon>Ochrophyta</taxon>
        <taxon>Bacillariophyta</taxon>
        <taxon>Bacillariophyceae</taxon>
        <taxon>Bacillariophycidae</taxon>
        <taxon>Bacillariales</taxon>
        <taxon>Bacillariaceae</taxon>
        <taxon>Fragilariopsis</taxon>
    </lineage>
</organism>
<evidence type="ECO:0000313" key="2">
    <source>
        <dbReference type="EMBL" id="OEU14654.1"/>
    </source>
</evidence>
<dbReference type="EMBL" id="KV784360">
    <property type="protein sequence ID" value="OEU14654.1"/>
    <property type="molecule type" value="Genomic_DNA"/>
</dbReference>
<protein>
    <submittedName>
        <fullName evidence="2">Uncharacterized protein</fullName>
    </submittedName>
</protein>
<dbReference type="KEGG" id="fcy:FRACYDRAFT_241206"/>
<feature type="compositionally biased region" description="Polar residues" evidence="1">
    <location>
        <begin position="246"/>
        <end position="264"/>
    </location>
</feature>
<dbReference type="InParanoid" id="A0A1E7F945"/>
<evidence type="ECO:0000256" key="1">
    <source>
        <dbReference type="SAM" id="MobiDB-lite"/>
    </source>
</evidence>
<sequence>MADLPPPTTTTLTPPDTPPKTPPPPKSRKVKIHASAALDDNRFKEFVQNADEIESIEHFTYWKDEFLATFRQYLDPVGTATARECDEELYFELERLAQHTLKVKKLVTEGNITPEKCSVKGQKCINEMLTNITTCEKSINIYCPKTQAEEKICGYSKFELAAILVRDGFRVYGLMTATRDYIQGLVKGVLSDVLKPNQHSIIQYYCRCLDSFTQIISDLGMFKLMTKCIDMYKVRPRKKKKKKFNSKTTSLRDALSDTSGSDNNAPGKGGRMFQRSKMRTKAIMDKGWSSGLDGKEVKPIPSSKSNIDKDGKKIKKKSKTKKDKKKPDDESSPSSSSDMKKAIGPVVTTGQLVGTDDAEGGRLDADGMPLPITEEAGSAGPPKGEDNHEIEDDEATTASSSSEDDDEEEEEEEEDVEFIYYFDPVNEIVGKVSRKKCLAENVIFTVNESSGIEEAEGIIDEWDTKDDKIGKTEMIVKLKDILRGQAMNKKEGLDS</sequence>
<feature type="compositionally biased region" description="Acidic residues" evidence="1">
    <location>
        <begin position="402"/>
        <end position="415"/>
    </location>
</feature>
<dbReference type="Proteomes" id="UP000095751">
    <property type="component" value="Unassembled WGS sequence"/>
</dbReference>
<feature type="compositionally biased region" description="Basic residues" evidence="1">
    <location>
        <begin position="312"/>
        <end position="324"/>
    </location>
</feature>